<keyword evidence="1" id="KW-0812">Transmembrane</keyword>
<name>A0A545TPL8_9PROT</name>
<keyword evidence="1" id="KW-0472">Membrane</keyword>
<evidence type="ECO:0000256" key="1">
    <source>
        <dbReference type="SAM" id="Phobius"/>
    </source>
</evidence>
<accession>A0A545TPL8</accession>
<dbReference type="AlphaFoldDB" id="A0A545TPL8"/>
<comment type="caution">
    <text evidence="2">The sequence shown here is derived from an EMBL/GenBank/DDBJ whole genome shotgun (WGS) entry which is preliminary data.</text>
</comment>
<dbReference type="RefSeq" id="WP_142897389.1">
    <property type="nucleotide sequence ID" value="NZ_ML660056.1"/>
</dbReference>
<sequence>MSDLKNKQRARAKVAAAEDDRALKIVMIGFLGLIVFAASALAAFPSMGAVFVESYKQQYQAKVTEAVICRF</sequence>
<organism evidence="2 3">
    <name type="scientific">Denitrobaculum tricleocarpae</name>
    <dbReference type="NCBI Taxonomy" id="2591009"/>
    <lineage>
        <taxon>Bacteria</taxon>
        <taxon>Pseudomonadati</taxon>
        <taxon>Pseudomonadota</taxon>
        <taxon>Alphaproteobacteria</taxon>
        <taxon>Rhodospirillales</taxon>
        <taxon>Rhodospirillaceae</taxon>
        <taxon>Denitrobaculum</taxon>
    </lineage>
</organism>
<feature type="transmembrane region" description="Helical" evidence="1">
    <location>
        <begin position="21"/>
        <end position="44"/>
    </location>
</feature>
<gene>
    <name evidence="2" type="ORF">FKG95_16000</name>
</gene>
<proteinExistence type="predicted"/>
<evidence type="ECO:0000313" key="3">
    <source>
        <dbReference type="Proteomes" id="UP000315252"/>
    </source>
</evidence>
<evidence type="ECO:0000313" key="2">
    <source>
        <dbReference type="EMBL" id="TQV79165.1"/>
    </source>
</evidence>
<reference evidence="2 3" key="1">
    <citation type="submission" date="2019-06" db="EMBL/GenBank/DDBJ databases">
        <title>Whole genome sequence for Rhodospirillaceae sp. R148.</title>
        <authorList>
            <person name="Wang G."/>
        </authorList>
    </citation>
    <scope>NUCLEOTIDE SEQUENCE [LARGE SCALE GENOMIC DNA]</scope>
    <source>
        <strain evidence="2 3">R148</strain>
    </source>
</reference>
<keyword evidence="3" id="KW-1185">Reference proteome</keyword>
<dbReference type="Proteomes" id="UP000315252">
    <property type="component" value="Unassembled WGS sequence"/>
</dbReference>
<keyword evidence="1" id="KW-1133">Transmembrane helix</keyword>
<protein>
    <submittedName>
        <fullName evidence="2">Uncharacterized protein</fullName>
    </submittedName>
</protein>
<dbReference type="EMBL" id="VHSH01000005">
    <property type="protein sequence ID" value="TQV79165.1"/>
    <property type="molecule type" value="Genomic_DNA"/>
</dbReference>